<keyword evidence="3" id="KW-1185">Reference proteome</keyword>
<dbReference type="EMBL" id="SRLO01000839">
    <property type="protein sequence ID" value="TNN45568.1"/>
    <property type="molecule type" value="Genomic_DNA"/>
</dbReference>
<dbReference type="Proteomes" id="UP000314294">
    <property type="component" value="Unassembled WGS sequence"/>
</dbReference>
<proteinExistence type="predicted"/>
<reference evidence="2 3" key="1">
    <citation type="submission" date="2019-03" db="EMBL/GenBank/DDBJ databases">
        <title>First draft genome of Liparis tanakae, snailfish: a comprehensive survey of snailfish specific genes.</title>
        <authorList>
            <person name="Kim W."/>
            <person name="Song I."/>
            <person name="Jeong J.-H."/>
            <person name="Kim D."/>
            <person name="Kim S."/>
            <person name="Ryu S."/>
            <person name="Song J.Y."/>
            <person name="Lee S.K."/>
        </authorList>
    </citation>
    <scope>NUCLEOTIDE SEQUENCE [LARGE SCALE GENOMIC DNA]</scope>
    <source>
        <tissue evidence="2">Muscle</tissue>
    </source>
</reference>
<sequence length="64" mass="6863">MFMSWKGGTVSEYETPGRRSGPVYDRSQSLGVPGPASSQPARADGVYTQICCLSVYVDCGRSRG</sequence>
<protein>
    <submittedName>
        <fullName evidence="2">Uncharacterized protein</fullName>
    </submittedName>
</protein>
<feature type="region of interest" description="Disordered" evidence="1">
    <location>
        <begin position="1"/>
        <end position="42"/>
    </location>
</feature>
<gene>
    <name evidence="2" type="ORF">EYF80_044235</name>
</gene>
<evidence type="ECO:0000256" key="1">
    <source>
        <dbReference type="SAM" id="MobiDB-lite"/>
    </source>
</evidence>
<organism evidence="2 3">
    <name type="scientific">Liparis tanakae</name>
    <name type="common">Tanaka's snailfish</name>
    <dbReference type="NCBI Taxonomy" id="230148"/>
    <lineage>
        <taxon>Eukaryota</taxon>
        <taxon>Metazoa</taxon>
        <taxon>Chordata</taxon>
        <taxon>Craniata</taxon>
        <taxon>Vertebrata</taxon>
        <taxon>Euteleostomi</taxon>
        <taxon>Actinopterygii</taxon>
        <taxon>Neopterygii</taxon>
        <taxon>Teleostei</taxon>
        <taxon>Neoteleostei</taxon>
        <taxon>Acanthomorphata</taxon>
        <taxon>Eupercaria</taxon>
        <taxon>Perciformes</taxon>
        <taxon>Cottioidei</taxon>
        <taxon>Cottales</taxon>
        <taxon>Liparidae</taxon>
        <taxon>Liparis</taxon>
    </lineage>
</organism>
<accession>A0A4Z2FWD2</accession>
<evidence type="ECO:0000313" key="2">
    <source>
        <dbReference type="EMBL" id="TNN45568.1"/>
    </source>
</evidence>
<comment type="caution">
    <text evidence="2">The sequence shown here is derived from an EMBL/GenBank/DDBJ whole genome shotgun (WGS) entry which is preliminary data.</text>
</comment>
<evidence type="ECO:0000313" key="3">
    <source>
        <dbReference type="Proteomes" id="UP000314294"/>
    </source>
</evidence>
<name>A0A4Z2FWD2_9TELE</name>
<dbReference type="AlphaFoldDB" id="A0A4Z2FWD2"/>
<feature type="compositionally biased region" description="Polar residues" evidence="1">
    <location>
        <begin position="26"/>
        <end position="40"/>
    </location>
</feature>